<name>A0AAE3KXK1_9BACT</name>
<keyword evidence="7" id="KW-1185">Reference proteome</keyword>
<evidence type="ECO:0000313" key="6">
    <source>
        <dbReference type="EMBL" id="MCP9765235.1"/>
    </source>
</evidence>
<feature type="domain" description="Cytochrome c" evidence="5">
    <location>
        <begin position="863"/>
        <end position="995"/>
    </location>
</feature>
<dbReference type="InterPro" id="IPR036909">
    <property type="entry name" value="Cyt_c-like_dom_sf"/>
</dbReference>
<evidence type="ECO:0000313" key="7">
    <source>
        <dbReference type="Proteomes" id="UP001204144"/>
    </source>
</evidence>
<dbReference type="GO" id="GO:0046872">
    <property type="term" value="F:metal ion binding"/>
    <property type="evidence" value="ECO:0007669"/>
    <property type="project" value="UniProtKB-KW"/>
</dbReference>
<accession>A0AAE3KXK1</accession>
<dbReference type="InterPro" id="IPR013427">
    <property type="entry name" value="Haem-bd_dom_put"/>
</dbReference>
<evidence type="ECO:0000256" key="2">
    <source>
        <dbReference type="ARBA" id="ARBA00022723"/>
    </source>
</evidence>
<keyword evidence="2 4" id="KW-0479">Metal-binding</keyword>
<dbReference type="InterPro" id="IPR011989">
    <property type="entry name" value="ARM-like"/>
</dbReference>
<dbReference type="InterPro" id="IPR055557">
    <property type="entry name" value="DUF7133"/>
</dbReference>
<dbReference type="InterPro" id="IPR016024">
    <property type="entry name" value="ARM-type_fold"/>
</dbReference>
<dbReference type="SUPFAM" id="SSF46626">
    <property type="entry name" value="Cytochrome c"/>
    <property type="match status" value="1"/>
</dbReference>
<gene>
    <name evidence="6" type="ORF">EGI31_20055</name>
</gene>
<evidence type="ECO:0000256" key="1">
    <source>
        <dbReference type="ARBA" id="ARBA00022617"/>
    </source>
</evidence>
<dbReference type="Gene3D" id="1.10.760.10">
    <property type="entry name" value="Cytochrome c-like domain"/>
    <property type="match status" value="1"/>
</dbReference>
<dbReference type="GO" id="GO:0009055">
    <property type="term" value="F:electron transfer activity"/>
    <property type="evidence" value="ECO:0007669"/>
    <property type="project" value="InterPro"/>
</dbReference>
<dbReference type="InterPro" id="IPR013428">
    <property type="entry name" value="Membrane-bound_put_N"/>
</dbReference>
<dbReference type="RefSeq" id="WP_255038926.1">
    <property type="nucleotide sequence ID" value="NZ_RJUF01000181.1"/>
</dbReference>
<reference evidence="6 7" key="1">
    <citation type="submission" date="2018-11" db="EMBL/GenBank/DDBJ databases">
        <title>Novel bacteria species description.</title>
        <authorList>
            <person name="Han J.-H."/>
        </authorList>
    </citation>
    <scope>NUCLEOTIDE SEQUENCE [LARGE SCALE GENOMIC DNA]</scope>
    <source>
        <strain evidence="6 7">KCTC23259</strain>
    </source>
</reference>
<dbReference type="EMBL" id="RJUF01000181">
    <property type="protein sequence ID" value="MCP9765235.1"/>
    <property type="molecule type" value="Genomic_DNA"/>
</dbReference>
<dbReference type="Pfam" id="PF00034">
    <property type="entry name" value="Cytochrom_C"/>
    <property type="match status" value="1"/>
</dbReference>
<dbReference type="PROSITE" id="PS51007">
    <property type="entry name" value="CYTC"/>
    <property type="match status" value="1"/>
</dbReference>
<keyword evidence="1 4" id="KW-0349">Heme</keyword>
<dbReference type="GO" id="GO:0020037">
    <property type="term" value="F:heme binding"/>
    <property type="evidence" value="ECO:0007669"/>
    <property type="project" value="InterPro"/>
</dbReference>
<dbReference type="Gene3D" id="1.25.10.10">
    <property type="entry name" value="Leucine-rich Repeat Variant"/>
    <property type="match status" value="1"/>
</dbReference>
<dbReference type="PANTHER" id="PTHR33546:SF1">
    <property type="entry name" value="LARGE, MULTIFUNCTIONAL SECRETED PROTEIN"/>
    <property type="match status" value="1"/>
</dbReference>
<evidence type="ECO:0000259" key="5">
    <source>
        <dbReference type="PROSITE" id="PS51007"/>
    </source>
</evidence>
<dbReference type="InterPro" id="IPR009056">
    <property type="entry name" value="Cyt_c-like_dom"/>
</dbReference>
<dbReference type="Proteomes" id="UP001204144">
    <property type="component" value="Unassembled WGS sequence"/>
</dbReference>
<dbReference type="SUPFAM" id="SSF50952">
    <property type="entry name" value="Soluble quinoprotein glucose dehydrogenase"/>
    <property type="match status" value="1"/>
</dbReference>
<dbReference type="NCBIfam" id="TIGR02603">
    <property type="entry name" value="CxxCH_TIGR02603"/>
    <property type="match status" value="1"/>
</dbReference>
<keyword evidence="3 4" id="KW-0408">Iron</keyword>
<dbReference type="NCBIfam" id="TIGR02604">
    <property type="entry name" value="Piru_Ver_Nterm"/>
    <property type="match status" value="1"/>
</dbReference>
<dbReference type="SUPFAM" id="SSF48371">
    <property type="entry name" value="ARM repeat"/>
    <property type="match status" value="1"/>
</dbReference>
<organism evidence="6 7">
    <name type="scientific">Lacihabitans soyangensis</name>
    <dbReference type="NCBI Taxonomy" id="869394"/>
    <lineage>
        <taxon>Bacteria</taxon>
        <taxon>Pseudomonadati</taxon>
        <taxon>Bacteroidota</taxon>
        <taxon>Cytophagia</taxon>
        <taxon>Cytophagales</taxon>
        <taxon>Leadbetterellaceae</taxon>
        <taxon>Lacihabitans</taxon>
    </lineage>
</organism>
<dbReference type="AlphaFoldDB" id="A0AAE3KXK1"/>
<dbReference type="InterPro" id="IPR011041">
    <property type="entry name" value="Quinoprot_gluc/sorb_DH_b-prop"/>
</dbReference>
<protein>
    <recommendedName>
        <fullName evidence="5">Cytochrome c domain-containing protein</fullName>
    </recommendedName>
</protein>
<evidence type="ECO:0000256" key="4">
    <source>
        <dbReference type="PROSITE-ProRule" id="PRU00433"/>
    </source>
</evidence>
<comment type="caution">
    <text evidence="6">The sequence shown here is derived from an EMBL/GenBank/DDBJ whole genome shotgun (WGS) entry which is preliminary data.</text>
</comment>
<proteinExistence type="predicted"/>
<dbReference type="InterPro" id="IPR011042">
    <property type="entry name" value="6-blade_b-propeller_TolB-like"/>
</dbReference>
<sequence length="995" mass="111837">MKRITILLALSLCSFLSDQKEPLSAEDYAKLTDSEKRSVEHALDGIELFDPELEITLFASEPMMTNPTNMDIDAKGRVWICEAYNYRNTLNPRNPYNAKGDRILIMEDTDKDGKADKSKVFYQGEDINAALGIAVLGNKIYVSCSPNVFVFTDENGDDIPDKKEILFSGIGGLQHDHGMHAFVFGPDGKLYFNFGNSGNTLISKEGKAFLDDKKQVITGDGKPYREGMVFRSDEDGTNLEPLAWNFRNNYELALDSYGKMWQSDNDDDGNRSTRINYVMDYGNYGFKDEMTGADWRVRRTNMEDSVYKKHWHLNDPGVVPNLLQTYAGSPTGIIFYEGSLLPAKYQNQIIHCDAGPNIVRAYPTVKNGAGFSASVLNILDGSKRDKWFRPSDITVAPDGSLFVSDWYDPGVGGHAMGDSLRGRIYRIAPKGVKYKTPTYDYSTASGAAQALQSPNQAVRYLAFNSLKNMGSKAESSLKELIQSGKPNMAARAYWLLAEQNSLWVNHAAESPNEDLRVLSVRMARQYFKNPYEFLKEMSADPSIQVRREIALALRHKNYADIWAKLASDYKGNDRWFLEALGIAANQDWDNSLELLRAKEGQNWLQKPHVKELIWRSRGAKTMEYLSEIIQNEPLESKWKYYRAFDFQKGANKNDVLFGLIKKSKSDVEKVTIFKLLDQTTIQNNASFKVEFPKLLAGIKNDLDFIDLVDKFNVKTQFARLHNLTLNSTDRQVASEAGRVNVKLHGVKGLLLELTNPKNAKNAIDKYGNVDNVTIAKELVKIYGNPKYKEELRLLALNEMGGWESEEVLWEQFKSKKIPAEYVETALNILKRTWHGDIRNEVNKIIATSGGQTINIDNILKSGGDQAAGKEVFETYCITCHVAKNSGIDFGPSLSLIGNKLSKQGLLNAVINPSEGIGFGYETQQITMKNGDVIQAIVTSKTEIDLIVKYPGSASINILKLKDVSKIEQKAESLMPKFALNESELRNLVTYMETLK</sequence>
<evidence type="ECO:0000256" key="3">
    <source>
        <dbReference type="ARBA" id="ARBA00023004"/>
    </source>
</evidence>
<dbReference type="Gene3D" id="2.120.10.30">
    <property type="entry name" value="TolB, C-terminal domain"/>
    <property type="match status" value="1"/>
</dbReference>
<dbReference type="PANTHER" id="PTHR33546">
    <property type="entry name" value="LARGE, MULTIFUNCTIONAL SECRETED PROTEIN-RELATED"/>
    <property type="match status" value="1"/>
</dbReference>
<dbReference type="Pfam" id="PF23500">
    <property type="entry name" value="DUF7133"/>
    <property type="match status" value="1"/>
</dbReference>